<name>A0ABQ7EJW2_BRACR</name>
<proteinExistence type="predicted"/>
<comment type="caution">
    <text evidence="1">The sequence shown here is derived from an EMBL/GenBank/DDBJ whole genome shotgun (WGS) entry which is preliminary data.</text>
</comment>
<evidence type="ECO:0000313" key="1">
    <source>
        <dbReference type="EMBL" id="KAF3596650.1"/>
    </source>
</evidence>
<sequence>MFQTGPMVIDALGVPRTQDLTLLKTLPQDELSPIDMQINNLHGRVVKGVGALHGCEPGSARRVTTGPTFQPKYYRWDGSYLDLSDP</sequence>
<protein>
    <submittedName>
        <fullName evidence="1">Uncharacterized protein</fullName>
    </submittedName>
</protein>
<accession>A0ABQ7EJW2</accession>
<organism evidence="1 2">
    <name type="scientific">Brassica cretica</name>
    <name type="common">Mustard</name>
    <dbReference type="NCBI Taxonomy" id="69181"/>
    <lineage>
        <taxon>Eukaryota</taxon>
        <taxon>Viridiplantae</taxon>
        <taxon>Streptophyta</taxon>
        <taxon>Embryophyta</taxon>
        <taxon>Tracheophyta</taxon>
        <taxon>Spermatophyta</taxon>
        <taxon>Magnoliopsida</taxon>
        <taxon>eudicotyledons</taxon>
        <taxon>Gunneridae</taxon>
        <taxon>Pentapetalae</taxon>
        <taxon>rosids</taxon>
        <taxon>malvids</taxon>
        <taxon>Brassicales</taxon>
        <taxon>Brassicaceae</taxon>
        <taxon>Brassiceae</taxon>
        <taxon>Brassica</taxon>
    </lineage>
</organism>
<dbReference type="Proteomes" id="UP000266723">
    <property type="component" value="Unassembled WGS sequence"/>
</dbReference>
<reference evidence="1 2" key="1">
    <citation type="journal article" date="2020" name="BMC Genomics">
        <title>Intraspecific diversification of the crop wild relative Brassica cretica Lam. using demographic model selection.</title>
        <authorList>
            <person name="Kioukis A."/>
            <person name="Michalopoulou V.A."/>
            <person name="Briers L."/>
            <person name="Pirintsos S."/>
            <person name="Studholme D.J."/>
            <person name="Pavlidis P."/>
            <person name="Sarris P.F."/>
        </authorList>
    </citation>
    <scope>NUCLEOTIDE SEQUENCE [LARGE SCALE GENOMIC DNA]</scope>
    <source>
        <strain evidence="2">cv. PFS-1207/04</strain>
    </source>
</reference>
<gene>
    <name evidence="1" type="ORF">DY000_02020267</name>
</gene>
<dbReference type="EMBL" id="QGKV02000299">
    <property type="protein sequence ID" value="KAF3596650.1"/>
    <property type="molecule type" value="Genomic_DNA"/>
</dbReference>
<keyword evidence="2" id="KW-1185">Reference proteome</keyword>
<evidence type="ECO:0000313" key="2">
    <source>
        <dbReference type="Proteomes" id="UP000266723"/>
    </source>
</evidence>